<comment type="caution">
    <text evidence="1">The sequence shown here is derived from an EMBL/GenBank/DDBJ whole genome shotgun (WGS) entry which is preliminary data.</text>
</comment>
<dbReference type="AlphaFoldDB" id="A0A4Y2H1Z8"/>
<dbReference type="PANTHER" id="PTHR44662:SF1">
    <property type="entry name" value="WD REPEAT-CONTAINING PROTEIN 81"/>
    <property type="match status" value="1"/>
</dbReference>
<organism evidence="1 2">
    <name type="scientific">Araneus ventricosus</name>
    <name type="common">Orbweaver spider</name>
    <name type="synonym">Epeira ventricosa</name>
    <dbReference type="NCBI Taxonomy" id="182803"/>
    <lineage>
        <taxon>Eukaryota</taxon>
        <taxon>Metazoa</taxon>
        <taxon>Ecdysozoa</taxon>
        <taxon>Arthropoda</taxon>
        <taxon>Chelicerata</taxon>
        <taxon>Arachnida</taxon>
        <taxon>Araneae</taxon>
        <taxon>Araneomorphae</taxon>
        <taxon>Entelegynae</taxon>
        <taxon>Araneoidea</taxon>
        <taxon>Araneidae</taxon>
        <taxon>Araneus</taxon>
    </lineage>
</organism>
<reference evidence="1 2" key="1">
    <citation type="journal article" date="2019" name="Sci. Rep.">
        <title>Orb-weaving spider Araneus ventricosus genome elucidates the spidroin gene catalogue.</title>
        <authorList>
            <person name="Kono N."/>
            <person name="Nakamura H."/>
            <person name="Ohtoshi R."/>
            <person name="Moran D.A.P."/>
            <person name="Shinohara A."/>
            <person name="Yoshida Y."/>
            <person name="Fujiwara M."/>
            <person name="Mori M."/>
            <person name="Tomita M."/>
            <person name="Arakawa K."/>
        </authorList>
    </citation>
    <scope>NUCLEOTIDE SEQUENCE [LARGE SCALE GENOMIC DNA]</scope>
</reference>
<dbReference type="GO" id="GO:0035973">
    <property type="term" value="P:aggrephagy"/>
    <property type="evidence" value="ECO:0007669"/>
    <property type="project" value="TreeGrafter"/>
</dbReference>
<dbReference type="InterPro" id="IPR036322">
    <property type="entry name" value="WD40_repeat_dom_sf"/>
</dbReference>
<dbReference type="PANTHER" id="PTHR44662">
    <property type="entry name" value="WD REPEAT-CONTAINING PROTEIN 81"/>
    <property type="match status" value="1"/>
</dbReference>
<gene>
    <name evidence="1" type="ORF">AVEN_67346_1</name>
</gene>
<keyword evidence="2" id="KW-1185">Reference proteome</keyword>
<sequence>MEPVTSICFYGNEVISGTSGNRIGLHSSTDKNAQYTSTRLRSDTFKGVLTTIALLPLNRLLLLGTDNGNVVLLS</sequence>
<dbReference type="OrthoDB" id="29306at2759"/>
<dbReference type="SUPFAM" id="SSF50978">
    <property type="entry name" value="WD40 repeat-like"/>
    <property type="match status" value="1"/>
</dbReference>
<dbReference type="Proteomes" id="UP000499080">
    <property type="component" value="Unassembled WGS sequence"/>
</dbReference>
<dbReference type="InterPro" id="IPR052651">
    <property type="entry name" value="WDR81"/>
</dbReference>
<dbReference type="GO" id="GO:0035014">
    <property type="term" value="F:phosphatidylinositol 3-kinase regulator activity"/>
    <property type="evidence" value="ECO:0007669"/>
    <property type="project" value="TreeGrafter"/>
</dbReference>
<protein>
    <submittedName>
        <fullName evidence="1">Uncharacterized protein</fullName>
    </submittedName>
</protein>
<dbReference type="EMBL" id="BGPR01001631">
    <property type="protein sequence ID" value="GBM58344.1"/>
    <property type="molecule type" value="Genomic_DNA"/>
</dbReference>
<dbReference type="GO" id="GO:0005739">
    <property type="term" value="C:mitochondrion"/>
    <property type="evidence" value="ECO:0007669"/>
    <property type="project" value="TreeGrafter"/>
</dbReference>
<evidence type="ECO:0000313" key="1">
    <source>
        <dbReference type="EMBL" id="GBM58344.1"/>
    </source>
</evidence>
<accession>A0A4Y2H1Z8</accession>
<evidence type="ECO:0000313" key="2">
    <source>
        <dbReference type="Proteomes" id="UP000499080"/>
    </source>
</evidence>
<proteinExistence type="predicted"/>
<name>A0A4Y2H1Z8_ARAVE</name>